<dbReference type="PROSITE" id="PS00065">
    <property type="entry name" value="D_2_HYDROXYACID_DH_1"/>
    <property type="match status" value="1"/>
</dbReference>
<dbReference type="FunFam" id="3.40.50.720:FF:000041">
    <property type="entry name" value="D-3-phosphoglycerate dehydrogenase"/>
    <property type="match status" value="1"/>
</dbReference>
<dbReference type="InterPro" id="IPR045865">
    <property type="entry name" value="ACT-like_dom_sf"/>
</dbReference>
<dbReference type="InterPro" id="IPR029752">
    <property type="entry name" value="D-isomer_DH_CS1"/>
</dbReference>
<dbReference type="InterPro" id="IPR050223">
    <property type="entry name" value="D-isomer_2-hydroxyacid_DH"/>
</dbReference>
<evidence type="ECO:0000259" key="7">
    <source>
        <dbReference type="Pfam" id="PF02826"/>
    </source>
</evidence>
<dbReference type="SUPFAM" id="SSF55021">
    <property type="entry name" value="ACT-like"/>
    <property type="match status" value="1"/>
</dbReference>
<organism evidence="8 9">
    <name type="scientific">Paramicrosporidium saccamoebae</name>
    <dbReference type="NCBI Taxonomy" id="1246581"/>
    <lineage>
        <taxon>Eukaryota</taxon>
        <taxon>Fungi</taxon>
        <taxon>Fungi incertae sedis</taxon>
        <taxon>Cryptomycota</taxon>
        <taxon>Cryptomycota incertae sedis</taxon>
        <taxon>Paramicrosporidium</taxon>
    </lineage>
</organism>
<comment type="caution">
    <text evidence="8">The sequence shown here is derived from an EMBL/GenBank/DDBJ whole genome shotgun (WGS) entry which is preliminary data.</text>
</comment>
<gene>
    <name evidence="8" type="ORF">PSACC_03381</name>
</gene>
<dbReference type="InterPro" id="IPR006140">
    <property type="entry name" value="D-isomer_DH_NAD-bd"/>
</dbReference>
<comment type="similarity">
    <text evidence="1 5">Belongs to the D-isomer specific 2-hydroxyacid dehydrogenase family.</text>
</comment>
<evidence type="ECO:0008006" key="10">
    <source>
        <dbReference type="Google" id="ProtNLM"/>
    </source>
</evidence>
<dbReference type="CDD" id="cd12176">
    <property type="entry name" value="PGDH_3"/>
    <property type="match status" value="1"/>
</dbReference>
<dbReference type="AlphaFoldDB" id="A0A2H9TG84"/>
<keyword evidence="2 5" id="KW-0560">Oxidoreductase</keyword>
<reference evidence="8 9" key="1">
    <citation type="submission" date="2016-10" db="EMBL/GenBank/DDBJ databases">
        <title>The genome of Paramicrosporidium saccamoebae is the missing link in understanding Cryptomycota and Microsporidia evolution.</title>
        <authorList>
            <person name="Quandt C.A."/>
            <person name="Beaudet D."/>
            <person name="Corsaro D."/>
            <person name="Michel R."/>
            <person name="Corradi N."/>
            <person name="James T."/>
        </authorList>
    </citation>
    <scope>NUCLEOTIDE SEQUENCE [LARGE SCALE GENOMIC DNA]</scope>
    <source>
        <strain evidence="8 9">KSL3</strain>
    </source>
</reference>
<name>A0A2H9TG84_9FUNG</name>
<dbReference type="SUPFAM" id="SSF52283">
    <property type="entry name" value="Formate/glycerate dehydrogenase catalytic domain-like"/>
    <property type="match status" value="1"/>
</dbReference>
<sequence length="466" mass="51586">MDERDAYLAWPLSYMEGTPALANHYREWKWTIMLNLVNRGVDLKMVESRPGSANGSRVIKYRRLRPFKTDEIKVLLVENISTIAEKMLREAGYQEELREKLRTVHALGIRSKTQITEDLIKEAPCLLTIGCFCIGVNQVAQEAALSRGIAVFNSPFSNSRSVAELVISEIITLARQLGDRNREMHNGQWKKTAGGCQEIRRKILGIVGYGHIGAQLSVLAESMGMQVLFYDIQQIMPLGMATPTESLDELLERSDFVSLHVPETSETINMIGARELKLMKPGAKLINASRGSVVDLLALKEALESGRMGGAALDVYPEEPAANGPWSTGLEGLDNVILTPHIGGSTEEAQAAIGVEVATNMIRFLDQGTTLGSVNFPELDLRVNTFEQPSTPYPCRVLNVHQNVPGVLLKINQILGQFNIEKQVCESRGQYSYIMADVCAGCETDLDHIFESIFHLPEAVATRIVY</sequence>
<evidence type="ECO:0000256" key="3">
    <source>
        <dbReference type="ARBA" id="ARBA00023027"/>
    </source>
</evidence>
<keyword evidence="3" id="KW-0520">NAD</keyword>
<dbReference type="GO" id="GO:0051287">
    <property type="term" value="F:NAD binding"/>
    <property type="evidence" value="ECO:0007669"/>
    <property type="project" value="InterPro"/>
</dbReference>
<evidence type="ECO:0000259" key="6">
    <source>
        <dbReference type="Pfam" id="PF00389"/>
    </source>
</evidence>
<protein>
    <recommendedName>
        <fullName evidence="10">Phosphoglycerate dehydrogenase</fullName>
    </recommendedName>
</protein>
<dbReference type="EMBL" id="MTSL01000206">
    <property type="protein sequence ID" value="PJF16792.1"/>
    <property type="molecule type" value="Genomic_DNA"/>
</dbReference>
<accession>A0A2H9TG84</accession>
<comment type="pathway">
    <text evidence="4">Amino-acid biosynthesis.</text>
</comment>
<evidence type="ECO:0000256" key="1">
    <source>
        <dbReference type="ARBA" id="ARBA00005854"/>
    </source>
</evidence>
<proteinExistence type="inferred from homology"/>
<feature type="domain" description="D-isomer specific 2-hydroxyacid dehydrogenase NAD-binding" evidence="7">
    <location>
        <begin position="169"/>
        <end position="343"/>
    </location>
</feature>
<dbReference type="Pfam" id="PF02826">
    <property type="entry name" value="2-Hacid_dh_C"/>
    <property type="match status" value="1"/>
</dbReference>
<dbReference type="OrthoDB" id="418179at2759"/>
<evidence type="ECO:0000256" key="5">
    <source>
        <dbReference type="RuleBase" id="RU003719"/>
    </source>
</evidence>
<dbReference type="SUPFAM" id="SSF51735">
    <property type="entry name" value="NAD(P)-binding Rossmann-fold domains"/>
    <property type="match status" value="1"/>
</dbReference>
<dbReference type="InterPro" id="IPR029753">
    <property type="entry name" value="D-isomer_DH_CS"/>
</dbReference>
<dbReference type="STRING" id="1246581.A0A2H9TG84"/>
<evidence type="ECO:0000313" key="8">
    <source>
        <dbReference type="EMBL" id="PJF16792.1"/>
    </source>
</evidence>
<dbReference type="Gene3D" id="3.40.50.720">
    <property type="entry name" value="NAD(P)-binding Rossmann-like Domain"/>
    <property type="match status" value="2"/>
</dbReference>
<evidence type="ECO:0000256" key="2">
    <source>
        <dbReference type="ARBA" id="ARBA00023002"/>
    </source>
</evidence>
<dbReference type="NCBIfam" id="NF008759">
    <property type="entry name" value="PRK11790.1"/>
    <property type="match status" value="1"/>
</dbReference>
<dbReference type="GO" id="GO:0006564">
    <property type="term" value="P:L-serine biosynthetic process"/>
    <property type="evidence" value="ECO:0007669"/>
    <property type="project" value="UniProtKB-ARBA"/>
</dbReference>
<dbReference type="Proteomes" id="UP000240830">
    <property type="component" value="Unassembled WGS sequence"/>
</dbReference>
<dbReference type="GO" id="GO:0047545">
    <property type="term" value="F:(S)-2-hydroxyglutarate dehydrogenase activity"/>
    <property type="evidence" value="ECO:0007669"/>
    <property type="project" value="UniProtKB-ARBA"/>
</dbReference>
<dbReference type="InterPro" id="IPR036291">
    <property type="entry name" value="NAD(P)-bd_dom_sf"/>
</dbReference>
<dbReference type="Pfam" id="PF00389">
    <property type="entry name" value="2-Hacid_dh"/>
    <property type="match status" value="1"/>
</dbReference>
<feature type="domain" description="D-isomer specific 2-hydroxyacid dehydrogenase catalytic" evidence="6">
    <location>
        <begin position="89"/>
        <end position="375"/>
    </location>
</feature>
<dbReference type="PROSITE" id="PS00670">
    <property type="entry name" value="D_2_HYDROXYACID_DH_2"/>
    <property type="match status" value="1"/>
</dbReference>
<dbReference type="Gene3D" id="3.30.70.260">
    <property type="match status" value="1"/>
</dbReference>
<dbReference type="InterPro" id="IPR006139">
    <property type="entry name" value="D-isomer_2_OHA_DH_cat_dom"/>
</dbReference>
<dbReference type="PANTHER" id="PTHR10996">
    <property type="entry name" value="2-HYDROXYACID DEHYDROGENASE-RELATED"/>
    <property type="match status" value="1"/>
</dbReference>
<evidence type="ECO:0000256" key="4">
    <source>
        <dbReference type="ARBA" id="ARBA00029440"/>
    </source>
</evidence>
<dbReference type="PANTHER" id="PTHR10996:SF282">
    <property type="entry name" value="D-3-PHOSPHOGLYCERATE DEHYDROGENASE 1-RELATED"/>
    <property type="match status" value="1"/>
</dbReference>
<keyword evidence="9" id="KW-1185">Reference proteome</keyword>
<evidence type="ECO:0000313" key="9">
    <source>
        <dbReference type="Proteomes" id="UP000240830"/>
    </source>
</evidence>
<dbReference type="GO" id="GO:0004617">
    <property type="term" value="F:phosphoglycerate dehydrogenase activity"/>
    <property type="evidence" value="ECO:0007669"/>
    <property type="project" value="UniProtKB-ARBA"/>
</dbReference>